<comment type="caution">
    <text evidence="2">The sequence shown here is derived from an EMBL/GenBank/DDBJ whole genome shotgun (WGS) entry which is preliminary data.</text>
</comment>
<dbReference type="STRING" id="1799789.AX660_17410"/>
<dbReference type="Proteomes" id="UP000070299">
    <property type="component" value="Unassembled WGS sequence"/>
</dbReference>
<keyword evidence="3" id="KW-1185">Reference proteome</keyword>
<dbReference type="InterPro" id="IPR050834">
    <property type="entry name" value="Glycosyltransf_2"/>
</dbReference>
<dbReference type="Pfam" id="PF00535">
    <property type="entry name" value="Glycos_transf_2"/>
    <property type="match status" value="1"/>
</dbReference>
<sequence length="251" mass="28511">MQNHLISIVMPARNAQNTIEQSIQSVLQQTYSEFELLICNDGSTDSTKDIINSFKDTRIRMLNNVASLGAAAARNACLRESMGRYVAFLDSDDIWAPSKLETQLEFMLSNNVAFSYGSYNIFTERKITGTFTPPKKISFNHLCKKCDIGCLTVMIDISLTGKFEMPNICKEDYATWLSIMKNNIIGFKYPGIHASYRTGESSLSSNKLHEIKRQFKVLRNVGKLSILRATGCVFYYTINGLYKHFIAYKRK</sequence>
<dbReference type="InterPro" id="IPR029044">
    <property type="entry name" value="Nucleotide-diphossugar_trans"/>
</dbReference>
<organism evidence="2 3">
    <name type="scientific">Paraglaciecola hydrolytica</name>
    <dbReference type="NCBI Taxonomy" id="1799789"/>
    <lineage>
        <taxon>Bacteria</taxon>
        <taxon>Pseudomonadati</taxon>
        <taxon>Pseudomonadota</taxon>
        <taxon>Gammaproteobacteria</taxon>
        <taxon>Alteromonadales</taxon>
        <taxon>Alteromonadaceae</taxon>
        <taxon>Paraglaciecola</taxon>
    </lineage>
</organism>
<accession>A0A135ZYX2</accession>
<dbReference type="RefSeq" id="WP_068378190.1">
    <property type="nucleotide sequence ID" value="NZ_LSNE01000007.1"/>
</dbReference>
<dbReference type="InterPro" id="IPR001173">
    <property type="entry name" value="Glyco_trans_2-like"/>
</dbReference>
<evidence type="ECO:0000259" key="1">
    <source>
        <dbReference type="Pfam" id="PF00535"/>
    </source>
</evidence>
<evidence type="ECO:0000313" key="2">
    <source>
        <dbReference type="EMBL" id="KXI28157.1"/>
    </source>
</evidence>
<dbReference type="PANTHER" id="PTHR43685">
    <property type="entry name" value="GLYCOSYLTRANSFERASE"/>
    <property type="match status" value="1"/>
</dbReference>
<dbReference type="AlphaFoldDB" id="A0A135ZYX2"/>
<dbReference type="CDD" id="cd00761">
    <property type="entry name" value="Glyco_tranf_GTA_type"/>
    <property type="match status" value="1"/>
</dbReference>
<proteinExistence type="predicted"/>
<dbReference type="EMBL" id="LSNE01000007">
    <property type="protein sequence ID" value="KXI28157.1"/>
    <property type="molecule type" value="Genomic_DNA"/>
</dbReference>
<protein>
    <recommendedName>
        <fullName evidence="1">Glycosyltransferase 2-like domain-containing protein</fullName>
    </recommendedName>
</protein>
<dbReference type="SUPFAM" id="SSF53448">
    <property type="entry name" value="Nucleotide-diphospho-sugar transferases"/>
    <property type="match status" value="1"/>
</dbReference>
<dbReference type="PANTHER" id="PTHR43685:SF11">
    <property type="entry name" value="GLYCOSYLTRANSFERASE TAGX-RELATED"/>
    <property type="match status" value="1"/>
</dbReference>
<reference evidence="3" key="1">
    <citation type="submission" date="2016-02" db="EMBL/GenBank/DDBJ databases">
        <authorList>
            <person name="Schultz-Johansen M."/>
            <person name="Glaring M.A."/>
            <person name="Bech P.K."/>
            <person name="Stougaard P."/>
        </authorList>
    </citation>
    <scope>NUCLEOTIDE SEQUENCE [LARGE SCALE GENOMIC DNA]</scope>
    <source>
        <strain evidence="3">S66</strain>
    </source>
</reference>
<feature type="domain" description="Glycosyltransferase 2-like" evidence="1">
    <location>
        <begin position="7"/>
        <end position="119"/>
    </location>
</feature>
<evidence type="ECO:0000313" key="3">
    <source>
        <dbReference type="Proteomes" id="UP000070299"/>
    </source>
</evidence>
<dbReference type="OrthoDB" id="9802649at2"/>
<name>A0A135ZYX2_9ALTE</name>
<dbReference type="Gene3D" id="3.90.550.10">
    <property type="entry name" value="Spore Coat Polysaccharide Biosynthesis Protein SpsA, Chain A"/>
    <property type="match status" value="1"/>
</dbReference>
<gene>
    <name evidence="2" type="ORF">AX660_17410</name>
</gene>